<dbReference type="SMART" id="SM00034">
    <property type="entry name" value="CLECT"/>
    <property type="match status" value="1"/>
</dbReference>
<dbReference type="InterPro" id="IPR002083">
    <property type="entry name" value="MATH/TRAF_dom"/>
</dbReference>
<sequence length="635" mass="71028">MEGPEFPAQMGADCKAQRRRAKATLGGEFQRMDDGSQVGGFDDDTSIRTAKNALEIELTIETDQPLPPQQSDHTITQPPDTGYSFHIPLFPAFPGEFKMKFLICLVLVFISSTPGKASCPERYELVSYRLGSERKESCYFVSTDYIRWQDGADFCARNHNGYLAEFFSLAEWEAFKIFISNIANQTKDKLWDGQHVWIGASIFDRSVWKWNTSGEVLDPLLSNGFPKDDLYGVTINVHSRKMVPQKLASPVCPGNSTIHSYVCESDERVEREAENQDSETFARSNSECQAELQRSRQEVQQLQEEAVALASSLEELLREREQMISSLQRELEAVRKTTELPSATEAATSLVEETAKPKEQATDFLIPNMIFTIKKSDENVEAKSEVVEAGGLRWWVSVLKSTYYAYTSFLVHAERGVGAPSPWTLTVQSLTLKVLRKGGEGGAPFTCTLRLEEASFSSEKGVVGMLSLWGWVYLIHPLNGFIDSQGTLHVEFSFEGPSMSPSRLPQRPTVWQAEATVQLRNFTSSLREDWGLISSPSVHVGGVEWRVTVGRLNGSYGFFLQCYSEKRSDWSLKVDYTVTVLSAEGGGRNEEEKGDGQELIRAVPWKGVLDIPEVSIATFLVADTLSVAVKIRVRH</sequence>
<dbReference type="InterPro" id="IPR016187">
    <property type="entry name" value="CTDL_fold"/>
</dbReference>
<organism evidence="1">
    <name type="scientific">Cyprideis torosa</name>
    <dbReference type="NCBI Taxonomy" id="163714"/>
    <lineage>
        <taxon>Eukaryota</taxon>
        <taxon>Metazoa</taxon>
        <taxon>Ecdysozoa</taxon>
        <taxon>Arthropoda</taxon>
        <taxon>Crustacea</taxon>
        <taxon>Oligostraca</taxon>
        <taxon>Ostracoda</taxon>
        <taxon>Podocopa</taxon>
        <taxon>Podocopida</taxon>
        <taxon>Cytherocopina</taxon>
        <taxon>Cytheroidea</taxon>
        <taxon>Cytherideidae</taxon>
        <taxon>Cyprideis</taxon>
    </lineage>
</organism>
<dbReference type="CDD" id="cd00121">
    <property type="entry name" value="MATH"/>
    <property type="match status" value="1"/>
</dbReference>
<dbReference type="SUPFAM" id="SSF56436">
    <property type="entry name" value="C-type lectin-like"/>
    <property type="match status" value="1"/>
</dbReference>
<dbReference type="Pfam" id="PF00917">
    <property type="entry name" value="MATH"/>
    <property type="match status" value="1"/>
</dbReference>
<evidence type="ECO:0000313" key="1">
    <source>
        <dbReference type="EMBL" id="CAD7225244.1"/>
    </source>
</evidence>
<gene>
    <name evidence="1" type="ORF">CTOB1V02_LOCUS3189</name>
</gene>
<dbReference type="CDD" id="cd00037">
    <property type="entry name" value="CLECT"/>
    <property type="match status" value="1"/>
</dbReference>
<proteinExistence type="predicted"/>
<dbReference type="InterPro" id="IPR001304">
    <property type="entry name" value="C-type_lectin-like"/>
</dbReference>
<reference evidence="1" key="1">
    <citation type="submission" date="2020-11" db="EMBL/GenBank/DDBJ databases">
        <authorList>
            <person name="Tran Van P."/>
        </authorList>
    </citation>
    <scope>NUCLEOTIDE SEQUENCE</scope>
</reference>
<protein>
    <submittedName>
        <fullName evidence="1">Uncharacterized protein</fullName>
    </submittedName>
</protein>
<accession>A0A7R8W5F3</accession>
<dbReference type="EMBL" id="OB660533">
    <property type="protein sequence ID" value="CAD7225244.1"/>
    <property type="molecule type" value="Genomic_DNA"/>
</dbReference>
<name>A0A7R8W5F3_9CRUS</name>
<dbReference type="Gene3D" id="2.60.210.10">
    <property type="entry name" value="Apoptosis, Tumor Necrosis Factor Receptor Associated Protein 2, Chain A"/>
    <property type="match status" value="1"/>
</dbReference>
<dbReference type="InterPro" id="IPR016186">
    <property type="entry name" value="C-type_lectin-like/link_sf"/>
</dbReference>
<dbReference type="InterPro" id="IPR008974">
    <property type="entry name" value="TRAF-like"/>
</dbReference>
<dbReference type="AlphaFoldDB" id="A0A7R8W5F3"/>
<dbReference type="Gene3D" id="3.10.100.10">
    <property type="entry name" value="Mannose-Binding Protein A, subunit A"/>
    <property type="match status" value="1"/>
</dbReference>